<feature type="transmembrane region" description="Helical" evidence="7">
    <location>
        <begin position="95"/>
        <end position="116"/>
    </location>
</feature>
<keyword evidence="5 7" id="KW-0472">Membrane</keyword>
<evidence type="ECO:0000313" key="9">
    <source>
        <dbReference type="Proteomes" id="UP000183407"/>
    </source>
</evidence>
<dbReference type="EMBL" id="FNTL01000002">
    <property type="protein sequence ID" value="SEB36439.1"/>
    <property type="molecule type" value="Genomic_DNA"/>
</dbReference>
<dbReference type="InterPro" id="IPR034294">
    <property type="entry name" value="Aquaporin_transptr"/>
</dbReference>
<dbReference type="Gene3D" id="1.20.1080.10">
    <property type="entry name" value="Glycerol uptake facilitator protein"/>
    <property type="match status" value="1"/>
</dbReference>
<dbReference type="OrthoDB" id="9807293at2"/>
<comment type="similarity">
    <text evidence="6">Belongs to the MIP/aquaporin (TC 1.A.8) family.</text>
</comment>
<dbReference type="AlphaFoldDB" id="A0A1H4IQW1"/>
<evidence type="ECO:0000256" key="1">
    <source>
        <dbReference type="ARBA" id="ARBA00004141"/>
    </source>
</evidence>
<reference evidence="9" key="1">
    <citation type="submission" date="2016-10" db="EMBL/GenBank/DDBJ databases">
        <authorList>
            <person name="Varghese N."/>
        </authorList>
    </citation>
    <scope>NUCLEOTIDE SEQUENCE [LARGE SCALE GENOMIC DNA]</scope>
    <source>
        <strain evidence="9">DSM 44719</strain>
    </source>
</reference>
<dbReference type="PANTHER" id="PTHR45724">
    <property type="entry name" value="AQUAPORIN NIP2-1"/>
    <property type="match status" value="1"/>
</dbReference>
<evidence type="ECO:0000256" key="4">
    <source>
        <dbReference type="ARBA" id="ARBA00022989"/>
    </source>
</evidence>
<dbReference type="Pfam" id="PF00230">
    <property type="entry name" value="MIP"/>
    <property type="match status" value="1"/>
</dbReference>
<name>A0A1H4IQW1_RHOJO</name>
<evidence type="ECO:0000313" key="8">
    <source>
        <dbReference type="EMBL" id="SEB36439.1"/>
    </source>
</evidence>
<dbReference type="PANTHER" id="PTHR45724:SF13">
    <property type="entry name" value="AQUAPORIN NIP1-1-RELATED"/>
    <property type="match status" value="1"/>
</dbReference>
<feature type="transmembrane region" description="Helical" evidence="7">
    <location>
        <begin position="36"/>
        <end position="67"/>
    </location>
</feature>
<evidence type="ECO:0000256" key="6">
    <source>
        <dbReference type="RuleBase" id="RU000477"/>
    </source>
</evidence>
<evidence type="ECO:0000256" key="7">
    <source>
        <dbReference type="SAM" id="Phobius"/>
    </source>
</evidence>
<organism evidence="8 9">
    <name type="scientific">Rhodococcus jostii</name>
    <dbReference type="NCBI Taxonomy" id="132919"/>
    <lineage>
        <taxon>Bacteria</taxon>
        <taxon>Bacillati</taxon>
        <taxon>Actinomycetota</taxon>
        <taxon>Actinomycetes</taxon>
        <taxon>Mycobacteriales</taxon>
        <taxon>Nocardiaceae</taxon>
        <taxon>Rhodococcus</taxon>
    </lineage>
</organism>
<feature type="transmembrane region" description="Helical" evidence="7">
    <location>
        <begin position="167"/>
        <end position="188"/>
    </location>
</feature>
<comment type="subcellular location">
    <subcellularLocation>
        <location evidence="1">Membrane</location>
        <topology evidence="1">Multi-pass membrane protein</topology>
    </subcellularLocation>
</comment>
<evidence type="ECO:0000256" key="2">
    <source>
        <dbReference type="ARBA" id="ARBA00022448"/>
    </source>
</evidence>
<feature type="transmembrane region" description="Helical" evidence="7">
    <location>
        <begin position="136"/>
        <end position="155"/>
    </location>
</feature>
<dbReference type="GO" id="GO:0015267">
    <property type="term" value="F:channel activity"/>
    <property type="evidence" value="ECO:0007669"/>
    <property type="project" value="InterPro"/>
</dbReference>
<keyword evidence="3 6" id="KW-0812">Transmembrane</keyword>
<keyword evidence="2 6" id="KW-0813">Transport</keyword>
<dbReference type="RefSeq" id="WP_083400328.1">
    <property type="nucleotide sequence ID" value="NZ_FNTL01000002.1"/>
</dbReference>
<evidence type="ECO:0000256" key="5">
    <source>
        <dbReference type="ARBA" id="ARBA00023136"/>
    </source>
</evidence>
<keyword evidence="4 7" id="KW-1133">Transmembrane helix</keyword>
<dbReference type="InterPro" id="IPR023271">
    <property type="entry name" value="Aquaporin-like"/>
</dbReference>
<dbReference type="PRINTS" id="PR00783">
    <property type="entry name" value="MINTRINSICP"/>
</dbReference>
<dbReference type="Proteomes" id="UP000183407">
    <property type="component" value="Unassembled WGS sequence"/>
</dbReference>
<evidence type="ECO:0000256" key="3">
    <source>
        <dbReference type="ARBA" id="ARBA00022692"/>
    </source>
</evidence>
<proteinExistence type="inferred from homology"/>
<protein>
    <submittedName>
        <fullName evidence="8">Aquaporin Z</fullName>
    </submittedName>
</protein>
<dbReference type="GO" id="GO:0016020">
    <property type="term" value="C:membrane"/>
    <property type="evidence" value="ECO:0007669"/>
    <property type="project" value="UniProtKB-SubCell"/>
</dbReference>
<dbReference type="InterPro" id="IPR000425">
    <property type="entry name" value="MIP"/>
</dbReference>
<accession>A0A1H4IQW1</accession>
<sequence>MVPSPDAVEVVTREQATALLTRRPGMKYAVESIRTFLLVFTVGAAALGGGPVAPLALGAVLMVMIYARAHHCCGHYNPAMTMVTLVRGRIGPRTAAEYCVVQLGAGLLAAAAVRGFVDPAHAGTVAAVTPPGHTPATVWVVEQLFTFALCCLVLNVATRRSPPDNSLYGLMIGFTVVAGAFAVGTISGGGFNPAVVLSTGAGTAAGFALLALAPGDT</sequence>
<dbReference type="SUPFAM" id="SSF81338">
    <property type="entry name" value="Aquaporin-like"/>
    <property type="match status" value="1"/>
</dbReference>
<gene>
    <name evidence="8" type="ORF">SAMN04490220_0400</name>
</gene>
<feature type="transmembrane region" description="Helical" evidence="7">
    <location>
        <begin position="194"/>
        <end position="213"/>
    </location>
</feature>